<evidence type="ECO:0000256" key="1">
    <source>
        <dbReference type="ARBA" id="ARBA00023125"/>
    </source>
</evidence>
<name>A0A411YK88_9ACTN</name>
<feature type="domain" description="HTH merR-type" evidence="3">
    <location>
        <begin position="25"/>
        <end position="83"/>
    </location>
</feature>
<dbReference type="Pfam" id="PF13411">
    <property type="entry name" value="MerR_1"/>
    <property type="match status" value="1"/>
</dbReference>
<dbReference type="CDD" id="cd00592">
    <property type="entry name" value="HTH_MerR-like"/>
    <property type="match status" value="1"/>
</dbReference>
<accession>A0A411YK88</accession>
<keyword evidence="5" id="KW-1185">Reference proteome</keyword>
<dbReference type="EMBL" id="CP036402">
    <property type="protein sequence ID" value="QBI21606.1"/>
    <property type="molecule type" value="Genomic_DNA"/>
</dbReference>
<gene>
    <name evidence="4" type="ORF">ER308_19910</name>
</gene>
<dbReference type="Proteomes" id="UP000291469">
    <property type="component" value="Chromosome"/>
</dbReference>
<dbReference type="InterPro" id="IPR009061">
    <property type="entry name" value="DNA-bd_dom_put_sf"/>
</dbReference>
<dbReference type="PANTHER" id="PTHR30204">
    <property type="entry name" value="REDOX-CYCLING DRUG-SENSING TRANSCRIPTIONAL ACTIVATOR SOXR"/>
    <property type="match status" value="1"/>
</dbReference>
<sequence length="271" mass="29748">MKGWRVADGYTIGEVLNQLKEDFEDITISKIRFLESEGLIYPDRTDSGYRKFIDDDVDRLRFILTAQRDHYLPLKVIREQLDRLDAGEVPGQEAAEGGSGYPMPQSSGPQALVGSVPSDGVGGATAGADAGAVPSGGLDEQPTPAPMGVRELCEASGLEPGEVKALREFGVLGTGDDGWFDGEDVVAARAAKELLRLGLEPRHLRMYRQFVEREQALFEQLVTPLLRQRNPEARRQATRQLEQLSQLTGSLKSALLSRALRNRVHGSPERP</sequence>
<evidence type="ECO:0000313" key="4">
    <source>
        <dbReference type="EMBL" id="QBI21606.1"/>
    </source>
</evidence>
<evidence type="ECO:0000256" key="2">
    <source>
        <dbReference type="SAM" id="MobiDB-lite"/>
    </source>
</evidence>
<dbReference type="PANTHER" id="PTHR30204:SF89">
    <property type="entry name" value="HTH MERR-TYPE DOMAIN-CONTAINING PROTEIN"/>
    <property type="match status" value="1"/>
</dbReference>
<feature type="region of interest" description="Disordered" evidence="2">
    <location>
        <begin position="90"/>
        <end position="147"/>
    </location>
</feature>
<dbReference type="OrthoDB" id="3191171at2"/>
<dbReference type="SUPFAM" id="SSF46955">
    <property type="entry name" value="Putative DNA-binding domain"/>
    <property type="match status" value="1"/>
</dbReference>
<dbReference type="GO" id="GO:0003677">
    <property type="term" value="F:DNA binding"/>
    <property type="evidence" value="ECO:0007669"/>
    <property type="project" value="UniProtKB-KW"/>
</dbReference>
<dbReference type="InterPro" id="IPR047057">
    <property type="entry name" value="MerR_fam"/>
</dbReference>
<organism evidence="4 5">
    <name type="scientific">Egibacter rhizosphaerae</name>
    <dbReference type="NCBI Taxonomy" id="1670831"/>
    <lineage>
        <taxon>Bacteria</taxon>
        <taxon>Bacillati</taxon>
        <taxon>Actinomycetota</taxon>
        <taxon>Nitriliruptoria</taxon>
        <taxon>Egibacterales</taxon>
        <taxon>Egibacteraceae</taxon>
        <taxon>Egibacter</taxon>
    </lineage>
</organism>
<dbReference type="AlphaFoldDB" id="A0A411YK88"/>
<protein>
    <submittedName>
        <fullName evidence="4">MerR family transcriptional regulator</fullName>
    </submittedName>
</protein>
<dbReference type="SMART" id="SM00422">
    <property type="entry name" value="HTH_MERR"/>
    <property type="match status" value="1"/>
</dbReference>
<dbReference type="Gene3D" id="1.10.1660.10">
    <property type="match status" value="1"/>
</dbReference>
<dbReference type="PROSITE" id="PS50937">
    <property type="entry name" value="HTH_MERR_2"/>
    <property type="match status" value="1"/>
</dbReference>
<dbReference type="InterPro" id="IPR000551">
    <property type="entry name" value="MerR-type_HTH_dom"/>
</dbReference>
<reference evidence="4 5" key="1">
    <citation type="submission" date="2019-01" db="EMBL/GenBank/DDBJ databases">
        <title>Egibacter rhizosphaerae EGI 80759T.</title>
        <authorList>
            <person name="Chen D.-D."/>
            <person name="Tian Y."/>
            <person name="Jiao J.-Y."/>
            <person name="Zhang X.-T."/>
            <person name="Zhang Y.-G."/>
            <person name="Zhang Y."/>
            <person name="Xiao M."/>
            <person name="Shu W.-S."/>
            <person name="Li W.-J."/>
        </authorList>
    </citation>
    <scope>NUCLEOTIDE SEQUENCE [LARGE SCALE GENOMIC DNA]</scope>
    <source>
        <strain evidence="4 5">EGI 80759</strain>
    </source>
</reference>
<dbReference type="KEGG" id="erz:ER308_19910"/>
<keyword evidence="1" id="KW-0238">DNA-binding</keyword>
<dbReference type="GO" id="GO:0003700">
    <property type="term" value="F:DNA-binding transcription factor activity"/>
    <property type="evidence" value="ECO:0007669"/>
    <property type="project" value="InterPro"/>
</dbReference>
<proteinExistence type="predicted"/>
<evidence type="ECO:0000313" key="5">
    <source>
        <dbReference type="Proteomes" id="UP000291469"/>
    </source>
</evidence>
<evidence type="ECO:0000259" key="3">
    <source>
        <dbReference type="PROSITE" id="PS50937"/>
    </source>
</evidence>